<keyword evidence="8" id="KW-1185">Reference proteome</keyword>
<dbReference type="PROSITE" id="PS01302">
    <property type="entry name" value="UPF0758"/>
    <property type="match status" value="1"/>
</dbReference>
<evidence type="ECO:0000256" key="2">
    <source>
        <dbReference type="ARBA" id="ARBA00022723"/>
    </source>
</evidence>
<dbReference type="Pfam" id="PF04002">
    <property type="entry name" value="RadC"/>
    <property type="match status" value="1"/>
</dbReference>
<evidence type="ECO:0000256" key="1">
    <source>
        <dbReference type="ARBA" id="ARBA00022670"/>
    </source>
</evidence>
<dbReference type="EMBL" id="JANDBC010000001">
    <property type="protein sequence ID" value="MCP9290574.1"/>
    <property type="molecule type" value="Genomic_DNA"/>
</dbReference>
<accession>A0A9X2L1N6</accession>
<dbReference type="PANTHER" id="PTHR30471">
    <property type="entry name" value="DNA REPAIR PROTEIN RADC"/>
    <property type="match status" value="1"/>
</dbReference>
<sequence>MSERIDLFKVTEVELVYITDRRDFDRPVVTNPDLAHQIFRENWREGTMELVESFYVMFLDNAKGVKGLAEISKGGATATIVDPKMIFAYAIKSAANSILLAHNHPSGNTKPSSADISLTKRLNEGGKLLGIPVDDHLILTPGGYTSLRNKGLF</sequence>
<keyword evidence="5" id="KW-0482">Metalloprotease</keyword>
<feature type="domain" description="MPN" evidence="6">
    <location>
        <begin position="28"/>
        <end position="153"/>
    </location>
</feature>
<dbReference type="PROSITE" id="PS50249">
    <property type="entry name" value="MPN"/>
    <property type="match status" value="1"/>
</dbReference>
<evidence type="ECO:0000256" key="3">
    <source>
        <dbReference type="ARBA" id="ARBA00022801"/>
    </source>
</evidence>
<keyword evidence="3" id="KW-0378">Hydrolase</keyword>
<proteinExistence type="predicted"/>
<dbReference type="Gene3D" id="3.40.140.10">
    <property type="entry name" value="Cytidine Deaminase, domain 2"/>
    <property type="match status" value="1"/>
</dbReference>
<reference evidence="7" key="1">
    <citation type="submission" date="2022-06" db="EMBL/GenBank/DDBJ databases">
        <title>Gracilimonas sp. CAU 1638 isolated from sea sediment.</title>
        <authorList>
            <person name="Kim W."/>
        </authorList>
    </citation>
    <scope>NUCLEOTIDE SEQUENCE</scope>
    <source>
        <strain evidence="7">CAU 1638</strain>
    </source>
</reference>
<dbReference type="GO" id="GO:0006508">
    <property type="term" value="P:proteolysis"/>
    <property type="evidence" value="ECO:0007669"/>
    <property type="project" value="UniProtKB-KW"/>
</dbReference>
<dbReference type="GO" id="GO:0008237">
    <property type="term" value="F:metallopeptidase activity"/>
    <property type="evidence" value="ECO:0007669"/>
    <property type="project" value="UniProtKB-KW"/>
</dbReference>
<keyword evidence="2" id="KW-0479">Metal-binding</keyword>
<name>A0A9X2L1N6_9BACT</name>
<dbReference type="InterPro" id="IPR001405">
    <property type="entry name" value="UPF0758"/>
</dbReference>
<dbReference type="CDD" id="cd08071">
    <property type="entry name" value="MPN_DUF2466"/>
    <property type="match status" value="1"/>
</dbReference>
<evidence type="ECO:0000256" key="5">
    <source>
        <dbReference type="ARBA" id="ARBA00023049"/>
    </source>
</evidence>
<comment type="caution">
    <text evidence="7">The sequence shown here is derived from an EMBL/GenBank/DDBJ whole genome shotgun (WGS) entry which is preliminary data.</text>
</comment>
<evidence type="ECO:0000313" key="8">
    <source>
        <dbReference type="Proteomes" id="UP001139125"/>
    </source>
</evidence>
<gene>
    <name evidence="7" type="ORF">NM125_03130</name>
</gene>
<protein>
    <submittedName>
        <fullName evidence="7">JAB domain-containing protein</fullName>
    </submittedName>
</protein>
<evidence type="ECO:0000256" key="4">
    <source>
        <dbReference type="ARBA" id="ARBA00022833"/>
    </source>
</evidence>
<dbReference type="AlphaFoldDB" id="A0A9X2L1N6"/>
<evidence type="ECO:0000313" key="7">
    <source>
        <dbReference type="EMBL" id="MCP9290574.1"/>
    </source>
</evidence>
<organism evidence="7 8">
    <name type="scientific">Gracilimonas sediminicola</name>
    <dbReference type="NCBI Taxonomy" id="2952158"/>
    <lineage>
        <taxon>Bacteria</taxon>
        <taxon>Pseudomonadati</taxon>
        <taxon>Balneolota</taxon>
        <taxon>Balneolia</taxon>
        <taxon>Balneolales</taxon>
        <taxon>Balneolaceae</taxon>
        <taxon>Gracilimonas</taxon>
    </lineage>
</organism>
<dbReference type="RefSeq" id="WP_255132772.1">
    <property type="nucleotide sequence ID" value="NZ_JANDBC010000001.1"/>
</dbReference>
<evidence type="ECO:0000259" key="6">
    <source>
        <dbReference type="PROSITE" id="PS50249"/>
    </source>
</evidence>
<dbReference type="PANTHER" id="PTHR30471:SF3">
    <property type="entry name" value="UPF0758 PROTEIN YEES-RELATED"/>
    <property type="match status" value="1"/>
</dbReference>
<dbReference type="InterPro" id="IPR037518">
    <property type="entry name" value="MPN"/>
</dbReference>
<keyword evidence="4" id="KW-0862">Zinc</keyword>
<keyword evidence="1" id="KW-0645">Protease</keyword>
<dbReference type="Proteomes" id="UP001139125">
    <property type="component" value="Unassembled WGS sequence"/>
</dbReference>
<dbReference type="InterPro" id="IPR025657">
    <property type="entry name" value="RadC_JAB"/>
</dbReference>
<dbReference type="GO" id="GO:0046872">
    <property type="term" value="F:metal ion binding"/>
    <property type="evidence" value="ECO:0007669"/>
    <property type="project" value="UniProtKB-KW"/>
</dbReference>
<dbReference type="InterPro" id="IPR020891">
    <property type="entry name" value="UPF0758_CS"/>
</dbReference>